<proteinExistence type="predicted"/>
<accession>A0A317JZP5</accession>
<dbReference type="OrthoDB" id="23692at2"/>
<dbReference type="AlphaFoldDB" id="A0A317JZP5"/>
<evidence type="ECO:0000313" key="1">
    <source>
        <dbReference type="EMBL" id="PWU44433.1"/>
    </source>
</evidence>
<keyword evidence="2" id="KW-1185">Reference proteome</keyword>
<evidence type="ECO:0000313" key="2">
    <source>
        <dbReference type="Proteomes" id="UP000245683"/>
    </source>
</evidence>
<gene>
    <name evidence="1" type="ORF">DLJ46_25965</name>
</gene>
<protein>
    <recommendedName>
        <fullName evidence="3">Histidine kinase</fullName>
    </recommendedName>
</protein>
<reference evidence="2" key="1">
    <citation type="submission" date="2018-05" db="EMBL/GenBank/DDBJ databases">
        <title>Micromonospora globispora sp. nov. and Micromonospora rugosa sp. nov., isolated from marine sediment.</title>
        <authorList>
            <person name="Carro L."/>
            <person name="Aysel V."/>
            <person name="Cetin D."/>
            <person name="Igual J.M."/>
            <person name="Klenk H.-P."/>
            <person name="Trujillo M.E."/>
            <person name="Sahin N."/>
        </authorList>
    </citation>
    <scope>NUCLEOTIDE SEQUENCE [LARGE SCALE GENOMIC DNA]</scope>
    <source>
        <strain evidence="2">S2904</strain>
    </source>
</reference>
<evidence type="ECO:0008006" key="3">
    <source>
        <dbReference type="Google" id="ProtNLM"/>
    </source>
</evidence>
<dbReference type="Proteomes" id="UP000245683">
    <property type="component" value="Unassembled WGS sequence"/>
</dbReference>
<comment type="caution">
    <text evidence="1">The sequence shown here is derived from an EMBL/GenBank/DDBJ whole genome shotgun (WGS) entry which is preliminary data.</text>
</comment>
<feature type="non-terminal residue" evidence="1">
    <location>
        <position position="66"/>
    </location>
</feature>
<organism evidence="1 2">
    <name type="scientific">Micromonospora globispora</name>
    <dbReference type="NCBI Taxonomy" id="1450148"/>
    <lineage>
        <taxon>Bacteria</taxon>
        <taxon>Bacillati</taxon>
        <taxon>Actinomycetota</taxon>
        <taxon>Actinomycetes</taxon>
        <taxon>Micromonosporales</taxon>
        <taxon>Micromonosporaceae</taxon>
        <taxon>Micromonospora</taxon>
    </lineage>
</organism>
<sequence length="66" mass="6556">MVLGPVLLGAFFVGSTMSAVDRSRSAERLGLAAAGVRTSVDALCQQLRAAADAVALVADAAARPAA</sequence>
<dbReference type="EMBL" id="QGSV01000322">
    <property type="protein sequence ID" value="PWU44433.1"/>
    <property type="molecule type" value="Genomic_DNA"/>
</dbReference>
<name>A0A317JZP5_9ACTN</name>